<keyword evidence="3 14" id="KW-0723">Serine/threonine-protein kinase</keyword>
<keyword evidence="8 13" id="KW-0067">ATP-binding</keyword>
<proteinExistence type="inferred from homology"/>
<evidence type="ECO:0000256" key="5">
    <source>
        <dbReference type="ARBA" id="ARBA00022679"/>
    </source>
</evidence>
<dbReference type="PANTHER" id="PTHR24056:SF527">
    <property type="entry name" value="CELL DIVISION CONTROL PROTEIN 2 HOMOLOG 2"/>
    <property type="match status" value="1"/>
</dbReference>
<dbReference type="InterPro" id="IPR050108">
    <property type="entry name" value="CDK"/>
</dbReference>
<reference evidence="16" key="1">
    <citation type="journal article" date="2012" name="Proc. Natl. Acad. Sci. U.S.A.">
        <title>Antigenic diversity is generated by distinct evolutionary mechanisms in African trypanosome species.</title>
        <authorList>
            <person name="Jackson A.P."/>
            <person name="Berry A."/>
            <person name="Aslett M."/>
            <person name="Allison H.C."/>
            <person name="Burton P."/>
            <person name="Vavrova-Anderson J."/>
            <person name="Brown R."/>
            <person name="Browne H."/>
            <person name="Corton N."/>
            <person name="Hauser H."/>
            <person name="Gamble J."/>
            <person name="Gilderthorp R."/>
            <person name="Marcello L."/>
            <person name="McQuillan J."/>
            <person name="Otto T.D."/>
            <person name="Quail M.A."/>
            <person name="Sanders M.J."/>
            <person name="van Tonder A."/>
            <person name="Ginger M.L."/>
            <person name="Field M.C."/>
            <person name="Barry J.D."/>
            <person name="Hertz-Fowler C."/>
            <person name="Berriman M."/>
        </authorList>
    </citation>
    <scope>NUCLEOTIDE SEQUENCE</scope>
    <source>
        <strain evidence="16">IL3000</strain>
    </source>
</reference>
<dbReference type="InterPro" id="IPR017441">
    <property type="entry name" value="Protein_kinase_ATP_BS"/>
</dbReference>
<dbReference type="AlphaFoldDB" id="G0UQX3"/>
<organism evidence="16">
    <name type="scientific">Trypanosoma congolense (strain IL3000)</name>
    <dbReference type="NCBI Taxonomy" id="1068625"/>
    <lineage>
        <taxon>Eukaryota</taxon>
        <taxon>Discoba</taxon>
        <taxon>Euglenozoa</taxon>
        <taxon>Kinetoplastea</taxon>
        <taxon>Metakinetoplastina</taxon>
        <taxon>Trypanosomatida</taxon>
        <taxon>Trypanosomatidae</taxon>
        <taxon>Trypanosoma</taxon>
        <taxon>Nannomonas</taxon>
    </lineage>
</organism>
<dbReference type="Gene3D" id="1.10.510.10">
    <property type="entry name" value="Transferase(Phosphotransferase) domain 1"/>
    <property type="match status" value="1"/>
</dbReference>
<dbReference type="PROSITE" id="PS50011">
    <property type="entry name" value="PROTEIN_KINASE_DOM"/>
    <property type="match status" value="1"/>
</dbReference>
<accession>G0UQX3</accession>
<evidence type="ECO:0000256" key="11">
    <source>
        <dbReference type="ARBA" id="ARBA00059987"/>
    </source>
</evidence>
<dbReference type="GO" id="GO:0010389">
    <property type="term" value="P:regulation of G2/M transition of mitotic cell cycle"/>
    <property type="evidence" value="ECO:0007669"/>
    <property type="project" value="TreeGrafter"/>
</dbReference>
<dbReference type="GO" id="GO:0000082">
    <property type="term" value="P:G1/S transition of mitotic cell cycle"/>
    <property type="evidence" value="ECO:0007669"/>
    <property type="project" value="TreeGrafter"/>
</dbReference>
<dbReference type="GO" id="GO:0000307">
    <property type="term" value="C:cyclin-dependent protein kinase holoenzyme complex"/>
    <property type="evidence" value="ECO:0007669"/>
    <property type="project" value="TreeGrafter"/>
</dbReference>
<keyword evidence="7 16" id="KW-0418">Kinase</keyword>
<comment type="catalytic activity">
    <reaction evidence="9">
        <text>L-threonyl-[protein] + ATP = O-phospho-L-threonyl-[protein] + ADP + H(+)</text>
        <dbReference type="Rhea" id="RHEA:46608"/>
        <dbReference type="Rhea" id="RHEA-COMP:11060"/>
        <dbReference type="Rhea" id="RHEA-COMP:11605"/>
        <dbReference type="ChEBI" id="CHEBI:15378"/>
        <dbReference type="ChEBI" id="CHEBI:30013"/>
        <dbReference type="ChEBI" id="CHEBI:30616"/>
        <dbReference type="ChEBI" id="CHEBI:61977"/>
        <dbReference type="ChEBI" id="CHEBI:456216"/>
        <dbReference type="EC" id="2.7.11.22"/>
    </reaction>
</comment>
<dbReference type="EC" id="2.7.11.22" evidence="2"/>
<dbReference type="InterPro" id="IPR000719">
    <property type="entry name" value="Prot_kinase_dom"/>
</dbReference>
<dbReference type="GO" id="GO:0005524">
    <property type="term" value="F:ATP binding"/>
    <property type="evidence" value="ECO:0007669"/>
    <property type="project" value="UniProtKB-UniRule"/>
</dbReference>
<dbReference type="VEuPathDB" id="TriTrypDB:TcIL3000_7_5980"/>
<evidence type="ECO:0000256" key="1">
    <source>
        <dbReference type="ARBA" id="ARBA00006485"/>
    </source>
</evidence>
<dbReference type="GO" id="GO:0005737">
    <property type="term" value="C:cytoplasm"/>
    <property type="evidence" value="ECO:0007669"/>
    <property type="project" value="TreeGrafter"/>
</dbReference>
<dbReference type="GO" id="GO:0007165">
    <property type="term" value="P:signal transduction"/>
    <property type="evidence" value="ECO:0007669"/>
    <property type="project" value="TreeGrafter"/>
</dbReference>
<keyword evidence="6 13" id="KW-0547">Nucleotide-binding</keyword>
<dbReference type="InterPro" id="IPR008271">
    <property type="entry name" value="Ser/Thr_kinase_AS"/>
</dbReference>
<dbReference type="GO" id="GO:0030332">
    <property type="term" value="F:cyclin binding"/>
    <property type="evidence" value="ECO:0007669"/>
    <property type="project" value="TreeGrafter"/>
</dbReference>
<comment type="function">
    <text evidence="11">Probably involved in the control of the cell cycle.</text>
</comment>
<dbReference type="PROSITE" id="PS00108">
    <property type="entry name" value="PROTEIN_KINASE_ST"/>
    <property type="match status" value="1"/>
</dbReference>
<feature type="binding site" evidence="13">
    <location>
        <position position="73"/>
    </location>
    <ligand>
        <name>ATP</name>
        <dbReference type="ChEBI" id="CHEBI:30616"/>
    </ligand>
</feature>
<evidence type="ECO:0000259" key="15">
    <source>
        <dbReference type="PROSITE" id="PS50011"/>
    </source>
</evidence>
<dbReference type="CDD" id="cd07829">
    <property type="entry name" value="STKc_CDK_like"/>
    <property type="match status" value="1"/>
</dbReference>
<evidence type="ECO:0000313" key="16">
    <source>
        <dbReference type="EMBL" id="CCC91784.1"/>
    </source>
</evidence>
<dbReference type="Gene3D" id="3.30.200.20">
    <property type="entry name" value="Phosphorylase Kinase, domain 1"/>
    <property type="match status" value="1"/>
</dbReference>
<evidence type="ECO:0000256" key="4">
    <source>
        <dbReference type="ARBA" id="ARBA00022553"/>
    </source>
</evidence>
<protein>
    <recommendedName>
        <fullName evidence="2">cyclin-dependent kinase</fullName>
        <ecNumber evidence="2">2.7.11.22</ecNumber>
    </recommendedName>
</protein>
<evidence type="ECO:0000256" key="9">
    <source>
        <dbReference type="ARBA" id="ARBA00047811"/>
    </source>
</evidence>
<evidence type="ECO:0000256" key="2">
    <source>
        <dbReference type="ARBA" id="ARBA00012425"/>
    </source>
</evidence>
<evidence type="ECO:0000256" key="3">
    <source>
        <dbReference type="ARBA" id="ARBA00022527"/>
    </source>
</evidence>
<comment type="catalytic activity">
    <reaction evidence="10">
        <text>L-seryl-[protein] + ATP = O-phospho-L-seryl-[protein] + ADP + H(+)</text>
        <dbReference type="Rhea" id="RHEA:17989"/>
        <dbReference type="Rhea" id="RHEA-COMP:9863"/>
        <dbReference type="Rhea" id="RHEA-COMP:11604"/>
        <dbReference type="ChEBI" id="CHEBI:15378"/>
        <dbReference type="ChEBI" id="CHEBI:29999"/>
        <dbReference type="ChEBI" id="CHEBI:30616"/>
        <dbReference type="ChEBI" id="CHEBI:83421"/>
        <dbReference type="ChEBI" id="CHEBI:456216"/>
        <dbReference type="EC" id="2.7.11.22"/>
    </reaction>
</comment>
<evidence type="ECO:0000256" key="12">
    <source>
        <dbReference type="ARBA" id="ARBA00064639"/>
    </source>
</evidence>
<evidence type="ECO:0000256" key="10">
    <source>
        <dbReference type="ARBA" id="ARBA00048367"/>
    </source>
</evidence>
<evidence type="ECO:0000256" key="6">
    <source>
        <dbReference type="ARBA" id="ARBA00022741"/>
    </source>
</evidence>
<evidence type="ECO:0000256" key="8">
    <source>
        <dbReference type="ARBA" id="ARBA00022840"/>
    </source>
</evidence>
<dbReference type="GO" id="GO:0005634">
    <property type="term" value="C:nucleus"/>
    <property type="evidence" value="ECO:0007669"/>
    <property type="project" value="TreeGrafter"/>
</dbReference>
<name>G0UQX3_TRYCI</name>
<evidence type="ECO:0000256" key="13">
    <source>
        <dbReference type="PROSITE-ProRule" id="PRU10141"/>
    </source>
</evidence>
<comment type="subunit">
    <text evidence="12">Forms a stable but non-covalent complex with a regulatory subunit and with a cyclin.</text>
</comment>
<dbReference type="GO" id="GO:0010468">
    <property type="term" value="P:regulation of gene expression"/>
    <property type="evidence" value="ECO:0007669"/>
    <property type="project" value="TreeGrafter"/>
</dbReference>
<dbReference type="PROSITE" id="PS00107">
    <property type="entry name" value="PROTEIN_KINASE_ATP"/>
    <property type="match status" value="1"/>
</dbReference>
<comment type="similarity">
    <text evidence="1">Belongs to the protein kinase superfamily. CMGC Ser/Thr protein kinase family. CDC2/CDKX subfamily.</text>
</comment>
<keyword evidence="4" id="KW-0597">Phosphoprotein</keyword>
<dbReference type="PANTHER" id="PTHR24056">
    <property type="entry name" value="CELL DIVISION PROTEIN KINASE"/>
    <property type="match status" value="1"/>
</dbReference>
<evidence type="ECO:0000256" key="14">
    <source>
        <dbReference type="RuleBase" id="RU000304"/>
    </source>
</evidence>
<dbReference type="InterPro" id="IPR011009">
    <property type="entry name" value="Kinase-like_dom_sf"/>
</dbReference>
<dbReference type="SUPFAM" id="SSF56112">
    <property type="entry name" value="Protein kinase-like (PK-like)"/>
    <property type="match status" value="1"/>
</dbReference>
<dbReference type="GO" id="GO:0004693">
    <property type="term" value="F:cyclin-dependent protein serine/threonine kinase activity"/>
    <property type="evidence" value="ECO:0007669"/>
    <property type="project" value="UniProtKB-EC"/>
</dbReference>
<keyword evidence="5" id="KW-0808">Transferase</keyword>
<evidence type="ECO:0000256" key="7">
    <source>
        <dbReference type="ARBA" id="ARBA00022777"/>
    </source>
</evidence>
<dbReference type="SMART" id="SM00220">
    <property type="entry name" value="S_TKc"/>
    <property type="match status" value="1"/>
</dbReference>
<dbReference type="EMBL" id="HE575320">
    <property type="protein sequence ID" value="CCC91784.1"/>
    <property type="molecule type" value="Genomic_DNA"/>
</dbReference>
<dbReference type="FunFam" id="3.30.200.20:FF:000375">
    <property type="entry name" value="Cell division related protein kinase 2"/>
    <property type="match status" value="1"/>
</dbReference>
<dbReference type="Pfam" id="PF00069">
    <property type="entry name" value="Pkinase"/>
    <property type="match status" value="1"/>
</dbReference>
<sequence>MQTQEGHTVCDGPPCAFPSAGAAAFALQPPRSAPVRGMAAADRYHRIEKVGEGSYGIVYKCHDSETGRIVAMKRIALAVSDGGVPSTAVREVSLLRELSHPYVVRLLDVALSNSKLLLIFEYMEQDLQGVLRQRKTPFVGEKLQRIMFQLLLGLHECHSRRFVHRDIKPSNILIDRRESAVKLADFGLGRVFRVPLQTYTTEVMTLWYRAPEVLLGDKRYLPAVDIWSMGCVFAELARRKSLFAGDTAINQLFSIFQLLGTPTEATWRGVTSLPHHNVDFPRWAAQSLATAVPTLDDAGVDLLGKMLCYNPRERITAFEALHHTYFDEIREEEMAKLMGYDGV</sequence>
<dbReference type="FunFam" id="1.10.510.10:FF:000574">
    <property type="entry name" value="Cell division related protein kinase 2"/>
    <property type="match status" value="1"/>
</dbReference>
<feature type="domain" description="Protein kinase" evidence="15">
    <location>
        <begin position="44"/>
        <end position="326"/>
    </location>
</feature>
<gene>
    <name evidence="16" type="ORF">TCIL3000_7_5980</name>
</gene>